<sequence>MAATSSKSSPLTKPPQRLKRFFGEARTQILLWYLLLFLGFVAIALPLMRYFIFAKVNERVRKDLFEEVKDFQALMAGQLTPSDRVTIRRMREDGRPDFTLRPQTPREVEGVFEVFFARRVPEDDTFLIGIVDQKYYKSSPRALPDKLQPGKPLMLRWQSMTQLPQTEPEISDSTIQGVLYIAEPIEVDGKTVGMLVVAHTAEGERKEALEALIVVMEVIGLALVLVLLAAWWVSGRVLAPLRGLVKTAHQISESDLTARIPVVGDGEIADLAKTFNEMMDRVEESFATQRMFINDAGHELRTPITIIQGNLEVMGDDPADRQETLVLVMDELDRMARMVDDLMMLAKSERPDFLRPEIVDIAAFTEELLAKVKALGDRTWHLDAAALGSVILDRQRITEAVINLAQNAVQHTAVGQIIAIGSAMDRTHLRLWVRDRGEGIAPNDQVRIFERFARAAKTRRKSDGAGLGLSIVRAIAEAHHGTIALHSHVARGSTFTLILPIRPLPSTLARRP</sequence>
<dbReference type="CDD" id="cd00082">
    <property type="entry name" value="HisKA"/>
    <property type="match status" value="1"/>
</dbReference>
<dbReference type="CDD" id="cd06225">
    <property type="entry name" value="HAMP"/>
    <property type="match status" value="1"/>
</dbReference>
<name>A0A8J7Z1I0_9CYAN</name>
<dbReference type="Pfam" id="PF00512">
    <property type="entry name" value="HisKA"/>
    <property type="match status" value="1"/>
</dbReference>
<comment type="subcellular location">
    <subcellularLocation>
        <location evidence="2">Membrane</location>
    </subcellularLocation>
</comment>
<dbReference type="AlphaFoldDB" id="A0A8J7Z1I0"/>
<dbReference type="Pfam" id="PF02518">
    <property type="entry name" value="HATPase_c"/>
    <property type="match status" value="1"/>
</dbReference>
<dbReference type="EC" id="2.7.13.3" evidence="3"/>
<gene>
    <name evidence="14" type="ORF">GS601_03895</name>
</gene>
<dbReference type="Gene3D" id="1.10.287.130">
    <property type="match status" value="1"/>
</dbReference>
<evidence type="ECO:0000256" key="4">
    <source>
        <dbReference type="ARBA" id="ARBA00022553"/>
    </source>
</evidence>
<dbReference type="SMART" id="SM00388">
    <property type="entry name" value="HisKA"/>
    <property type="match status" value="1"/>
</dbReference>
<dbReference type="InterPro" id="IPR003594">
    <property type="entry name" value="HATPase_dom"/>
</dbReference>
<dbReference type="Gene3D" id="3.30.565.10">
    <property type="entry name" value="Histidine kinase-like ATPase, C-terminal domain"/>
    <property type="match status" value="1"/>
</dbReference>
<dbReference type="GO" id="GO:0005886">
    <property type="term" value="C:plasma membrane"/>
    <property type="evidence" value="ECO:0007669"/>
    <property type="project" value="TreeGrafter"/>
</dbReference>
<accession>A0A8J7Z1I0</accession>
<feature type="transmembrane region" description="Helical" evidence="11">
    <location>
        <begin position="30"/>
        <end position="52"/>
    </location>
</feature>
<keyword evidence="9" id="KW-0902">Two-component regulatory system</keyword>
<evidence type="ECO:0000259" key="13">
    <source>
        <dbReference type="PROSITE" id="PS50885"/>
    </source>
</evidence>
<keyword evidence="8 11" id="KW-1133">Transmembrane helix</keyword>
<dbReference type="SUPFAM" id="SSF47384">
    <property type="entry name" value="Homodimeric domain of signal transducing histidine kinase"/>
    <property type="match status" value="1"/>
</dbReference>
<comment type="caution">
    <text evidence="14">The sequence shown here is derived from an EMBL/GenBank/DDBJ whole genome shotgun (WGS) entry which is preliminary data.</text>
</comment>
<protein>
    <recommendedName>
        <fullName evidence="3">histidine kinase</fullName>
        <ecNumber evidence="3">2.7.13.3</ecNumber>
    </recommendedName>
</protein>
<evidence type="ECO:0000256" key="6">
    <source>
        <dbReference type="ARBA" id="ARBA00022692"/>
    </source>
</evidence>
<evidence type="ECO:0000313" key="15">
    <source>
        <dbReference type="Proteomes" id="UP000646053"/>
    </source>
</evidence>
<evidence type="ECO:0000256" key="8">
    <source>
        <dbReference type="ARBA" id="ARBA00022989"/>
    </source>
</evidence>
<dbReference type="PANTHER" id="PTHR45436:SF5">
    <property type="entry name" value="SENSOR HISTIDINE KINASE TRCS"/>
    <property type="match status" value="1"/>
</dbReference>
<reference evidence="14" key="1">
    <citation type="submission" date="2019-12" db="EMBL/GenBank/DDBJ databases">
        <title>High-Quality draft genome sequences of three cyanobacteria isolated from the limestone walls of the Old Cathedral of Coimbra.</title>
        <authorList>
            <person name="Tiago I."/>
            <person name="Soares F."/>
            <person name="Portugal A."/>
        </authorList>
    </citation>
    <scope>NUCLEOTIDE SEQUENCE</scope>
    <source>
        <strain evidence="14">A</strain>
    </source>
</reference>
<dbReference type="Gene3D" id="6.10.340.10">
    <property type="match status" value="1"/>
</dbReference>
<keyword evidence="5" id="KW-0808">Transferase</keyword>
<dbReference type="InterPro" id="IPR005467">
    <property type="entry name" value="His_kinase_dom"/>
</dbReference>
<keyword evidence="4" id="KW-0597">Phosphoprotein</keyword>
<feature type="domain" description="HAMP" evidence="13">
    <location>
        <begin position="235"/>
        <end position="287"/>
    </location>
</feature>
<dbReference type="InterPro" id="IPR003660">
    <property type="entry name" value="HAMP_dom"/>
</dbReference>
<dbReference type="Pfam" id="PF00672">
    <property type="entry name" value="HAMP"/>
    <property type="match status" value="1"/>
</dbReference>
<keyword evidence="15" id="KW-1185">Reference proteome</keyword>
<dbReference type="PROSITE" id="PS50109">
    <property type="entry name" value="HIS_KIN"/>
    <property type="match status" value="1"/>
</dbReference>
<feature type="domain" description="Histidine kinase" evidence="12">
    <location>
        <begin position="295"/>
        <end position="503"/>
    </location>
</feature>
<keyword evidence="6 11" id="KW-0812">Transmembrane</keyword>
<comment type="catalytic activity">
    <reaction evidence="1">
        <text>ATP + protein L-histidine = ADP + protein N-phospho-L-histidine.</text>
        <dbReference type="EC" id="2.7.13.3"/>
    </reaction>
</comment>
<dbReference type="Proteomes" id="UP000646053">
    <property type="component" value="Unassembled WGS sequence"/>
</dbReference>
<evidence type="ECO:0000256" key="11">
    <source>
        <dbReference type="SAM" id="Phobius"/>
    </source>
</evidence>
<feature type="transmembrane region" description="Helical" evidence="11">
    <location>
        <begin position="211"/>
        <end position="233"/>
    </location>
</feature>
<organism evidence="14 15">
    <name type="scientific">Myxacorys almedinensis A</name>
    <dbReference type="NCBI Taxonomy" id="2690445"/>
    <lineage>
        <taxon>Bacteria</taxon>
        <taxon>Bacillati</taxon>
        <taxon>Cyanobacteriota</taxon>
        <taxon>Cyanophyceae</taxon>
        <taxon>Leptolyngbyales</taxon>
        <taxon>Leptolyngbyaceae</taxon>
        <taxon>Myxacorys</taxon>
        <taxon>Myxacorys almedinensis</taxon>
    </lineage>
</organism>
<dbReference type="PANTHER" id="PTHR45436">
    <property type="entry name" value="SENSOR HISTIDINE KINASE YKOH"/>
    <property type="match status" value="1"/>
</dbReference>
<dbReference type="InterPro" id="IPR050428">
    <property type="entry name" value="TCS_sensor_his_kinase"/>
</dbReference>
<evidence type="ECO:0000256" key="5">
    <source>
        <dbReference type="ARBA" id="ARBA00022679"/>
    </source>
</evidence>
<dbReference type="SMART" id="SM00387">
    <property type="entry name" value="HATPase_c"/>
    <property type="match status" value="1"/>
</dbReference>
<evidence type="ECO:0000256" key="7">
    <source>
        <dbReference type="ARBA" id="ARBA00022777"/>
    </source>
</evidence>
<proteinExistence type="predicted"/>
<dbReference type="SUPFAM" id="SSF55874">
    <property type="entry name" value="ATPase domain of HSP90 chaperone/DNA topoisomerase II/histidine kinase"/>
    <property type="match status" value="1"/>
</dbReference>
<evidence type="ECO:0000256" key="10">
    <source>
        <dbReference type="ARBA" id="ARBA00023136"/>
    </source>
</evidence>
<dbReference type="PRINTS" id="PR00344">
    <property type="entry name" value="BCTRLSENSOR"/>
</dbReference>
<dbReference type="InterPro" id="IPR036097">
    <property type="entry name" value="HisK_dim/P_sf"/>
</dbReference>
<evidence type="ECO:0000256" key="2">
    <source>
        <dbReference type="ARBA" id="ARBA00004370"/>
    </source>
</evidence>
<dbReference type="GO" id="GO:0000155">
    <property type="term" value="F:phosphorelay sensor kinase activity"/>
    <property type="evidence" value="ECO:0007669"/>
    <property type="project" value="InterPro"/>
</dbReference>
<dbReference type="FunFam" id="1.10.287.130:FF:000001">
    <property type="entry name" value="Two-component sensor histidine kinase"/>
    <property type="match status" value="1"/>
</dbReference>
<keyword evidence="10 11" id="KW-0472">Membrane</keyword>
<dbReference type="EMBL" id="WVIE01000003">
    <property type="protein sequence ID" value="NDJ16441.1"/>
    <property type="molecule type" value="Genomic_DNA"/>
</dbReference>
<evidence type="ECO:0000313" key="14">
    <source>
        <dbReference type="EMBL" id="NDJ16441.1"/>
    </source>
</evidence>
<dbReference type="SUPFAM" id="SSF158472">
    <property type="entry name" value="HAMP domain-like"/>
    <property type="match status" value="1"/>
</dbReference>
<dbReference type="InterPro" id="IPR036890">
    <property type="entry name" value="HATPase_C_sf"/>
</dbReference>
<dbReference type="InterPro" id="IPR003661">
    <property type="entry name" value="HisK_dim/P_dom"/>
</dbReference>
<dbReference type="InterPro" id="IPR004358">
    <property type="entry name" value="Sig_transdc_His_kin-like_C"/>
</dbReference>
<evidence type="ECO:0000256" key="1">
    <source>
        <dbReference type="ARBA" id="ARBA00000085"/>
    </source>
</evidence>
<dbReference type="PROSITE" id="PS50885">
    <property type="entry name" value="HAMP"/>
    <property type="match status" value="1"/>
</dbReference>
<evidence type="ECO:0000259" key="12">
    <source>
        <dbReference type="PROSITE" id="PS50109"/>
    </source>
</evidence>
<keyword evidence="7" id="KW-0418">Kinase</keyword>
<evidence type="ECO:0000256" key="9">
    <source>
        <dbReference type="ARBA" id="ARBA00023012"/>
    </source>
</evidence>
<dbReference type="SMART" id="SM00304">
    <property type="entry name" value="HAMP"/>
    <property type="match status" value="1"/>
</dbReference>
<evidence type="ECO:0000256" key="3">
    <source>
        <dbReference type="ARBA" id="ARBA00012438"/>
    </source>
</evidence>